<accession>A0A8S2UM60</accession>
<reference evidence="1" key="1">
    <citation type="submission" date="2021-02" db="EMBL/GenBank/DDBJ databases">
        <authorList>
            <person name="Nowell W R."/>
        </authorList>
    </citation>
    <scope>NUCLEOTIDE SEQUENCE</scope>
</reference>
<dbReference type="AlphaFoldDB" id="A0A8S2UM60"/>
<feature type="non-terminal residue" evidence="1">
    <location>
        <position position="1"/>
    </location>
</feature>
<organism evidence="1 2">
    <name type="scientific">Rotaria magnacalcarata</name>
    <dbReference type="NCBI Taxonomy" id="392030"/>
    <lineage>
        <taxon>Eukaryota</taxon>
        <taxon>Metazoa</taxon>
        <taxon>Spiralia</taxon>
        <taxon>Gnathifera</taxon>
        <taxon>Rotifera</taxon>
        <taxon>Eurotatoria</taxon>
        <taxon>Bdelloidea</taxon>
        <taxon>Philodinida</taxon>
        <taxon>Philodinidae</taxon>
        <taxon>Rotaria</taxon>
    </lineage>
</organism>
<dbReference type="Proteomes" id="UP000676336">
    <property type="component" value="Unassembled WGS sequence"/>
</dbReference>
<evidence type="ECO:0000313" key="1">
    <source>
        <dbReference type="EMBL" id="CAF4351711.1"/>
    </source>
</evidence>
<protein>
    <submittedName>
        <fullName evidence="1">Uncharacterized protein</fullName>
    </submittedName>
</protein>
<dbReference type="EMBL" id="CAJOBI010046839">
    <property type="protein sequence ID" value="CAF4351711.1"/>
    <property type="molecule type" value="Genomic_DNA"/>
</dbReference>
<dbReference type="SUPFAM" id="SSF52047">
    <property type="entry name" value="RNI-like"/>
    <property type="match status" value="1"/>
</dbReference>
<evidence type="ECO:0000313" key="2">
    <source>
        <dbReference type="Proteomes" id="UP000676336"/>
    </source>
</evidence>
<dbReference type="InterPro" id="IPR001611">
    <property type="entry name" value="Leu-rich_rpt"/>
</dbReference>
<proteinExistence type="predicted"/>
<dbReference type="Gene3D" id="3.80.10.10">
    <property type="entry name" value="Ribonuclease Inhibitor"/>
    <property type="match status" value="1"/>
</dbReference>
<gene>
    <name evidence="1" type="ORF">SMN809_LOCUS28277</name>
</gene>
<sequence>KLTELILSNTKLNDPAVKYLADALGAHETLEELRISSNSIDLLGGQAIAEAVQDNKVLV</sequence>
<name>A0A8S2UM60_9BILA</name>
<comment type="caution">
    <text evidence="1">The sequence shown here is derived from an EMBL/GenBank/DDBJ whole genome shotgun (WGS) entry which is preliminary data.</text>
</comment>
<dbReference type="Pfam" id="PF13516">
    <property type="entry name" value="LRR_6"/>
    <property type="match status" value="2"/>
</dbReference>
<dbReference type="InterPro" id="IPR032675">
    <property type="entry name" value="LRR_dom_sf"/>
</dbReference>
<dbReference type="SMART" id="SM00368">
    <property type="entry name" value="LRR_RI"/>
    <property type="match status" value="2"/>
</dbReference>